<dbReference type="Pfam" id="PF07862">
    <property type="entry name" value="Nif11"/>
    <property type="match status" value="1"/>
</dbReference>
<reference evidence="2 3" key="1">
    <citation type="journal article" date="2003" name="Nature">
        <title>The genome of a motile marine Synechococcus.</title>
        <authorList>
            <person name="Palenik B."/>
            <person name="Brahamsha B."/>
            <person name="Larimer F."/>
            <person name="Land M."/>
            <person name="Hauser L."/>
            <person name="Chain P."/>
            <person name="Lamerdin J."/>
            <person name="Regala W."/>
            <person name="Allen E.A."/>
            <person name="McCarren J."/>
            <person name="Paulsen I."/>
            <person name="Dufresne A."/>
            <person name="Partensky F."/>
            <person name="Webb E."/>
            <person name="Waterbury J."/>
        </authorList>
    </citation>
    <scope>NUCLEOTIDE SEQUENCE [LARGE SCALE GENOMIC DNA]</scope>
    <source>
        <strain evidence="2 3">WH8102</strain>
    </source>
</reference>
<accession>Q7U641</accession>
<dbReference type="HOGENOM" id="CLU_196132_0_0_3"/>
<evidence type="ECO:0000313" key="2">
    <source>
        <dbReference type="EMBL" id="CAE08014.1"/>
    </source>
</evidence>
<proteinExistence type="predicted"/>
<organism evidence="2 3">
    <name type="scientific">Parasynechococcus marenigrum (strain WH8102)</name>
    <dbReference type="NCBI Taxonomy" id="84588"/>
    <lineage>
        <taxon>Bacteria</taxon>
        <taxon>Bacillati</taxon>
        <taxon>Cyanobacteriota</taxon>
        <taxon>Cyanophyceae</taxon>
        <taxon>Synechococcales</taxon>
        <taxon>Prochlorococcaceae</taxon>
        <taxon>Parasynechococcus</taxon>
        <taxon>Parasynechococcus marenigrum</taxon>
    </lineage>
</organism>
<dbReference type="EMBL" id="BX569693">
    <property type="protein sequence ID" value="CAE08014.1"/>
    <property type="molecule type" value="Genomic_DNA"/>
</dbReference>
<dbReference type="KEGG" id="syw:SYNW1499"/>
<evidence type="ECO:0000313" key="3">
    <source>
        <dbReference type="Proteomes" id="UP000001422"/>
    </source>
</evidence>
<keyword evidence="3" id="KW-1185">Reference proteome</keyword>
<protein>
    <recommendedName>
        <fullName evidence="1">Nif11 domain-containing protein</fullName>
    </recommendedName>
</protein>
<dbReference type="eggNOG" id="ENOG502ZI2W">
    <property type="taxonomic scope" value="Bacteria"/>
</dbReference>
<dbReference type="AlphaFoldDB" id="Q7U641"/>
<evidence type="ECO:0000259" key="1">
    <source>
        <dbReference type="Pfam" id="PF07862"/>
    </source>
</evidence>
<dbReference type="RefSeq" id="WP_011128363.1">
    <property type="nucleotide sequence ID" value="NC_005070.1"/>
</dbReference>
<sequence>MSREALSDFLRAVERYQPLRREASACRNDAELIELARSHGFALHPADLQSDAAESRTGRWFQTSRLNHPFRSPTS</sequence>
<dbReference type="InterPro" id="IPR012903">
    <property type="entry name" value="Nif11"/>
</dbReference>
<dbReference type="Proteomes" id="UP000001422">
    <property type="component" value="Chromosome"/>
</dbReference>
<dbReference type="STRING" id="84588.SYNW1499"/>
<gene>
    <name evidence="2" type="ordered locus">SYNW1499</name>
</gene>
<feature type="domain" description="Nif11" evidence="1">
    <location>
        <begin position="1"/>
        <end position="48"/>
    </location>
</feature>
<name>Q7U641_PARMW</name>